<dbReference type="AlphaFoldDB" id="A0A6M2DQX9"/>
<sequence>MDAITVIDSSDDESSKPTKKHYDLPIIVHVESASKVEPKPPIITNIGECTLTLTKKRKCDVIEIIDDSDEENHPKEKYNEPKRKTEGLFVSSSIETNHKNVSCLVNARVPIMSLGNTKNDIQTTNINISVSGRPNIKKIKHTTNENFKSNEVITPKKVEEAHCILLTDSDSDSEIKTEKKDDLVLQISKKEVNDKSLNMQALKNPKSELDLKPSVSNISFNNEIKKSNSPSPKNSNADVIKSEEHVEQQHRRLSANESNLKQTDNSVSEDKTQLEKNEEAFEQFLQIYREIANSERMNLVIDKIKKYYDSAHSAYKKSPSFYNLIIRTCELVRTKKNYYWYIKDFIEELRARKSLETAETHTNDLEKGSKMARIVNNKEEKVQRLQSAMKKILKILHDLEQKEIDFDNENDSVYLLQDRYERRMVKIYNKLCELTNEHPSAGRAIKRKFTVAIGSHQSINNAVQDLINKKKEFPDYHDILKIVKSCNEKEALKMTSVGEAAEARKVFEHIGSELQRRRQADYYLSISDYLQAGTDPAEKDPQLCVKLKKNHEENKHKIPEIFNKYVEKAEQMCIKEEEVHSDDQSDSDQSNSGEDDKDSENDDNDGKLISESTKL</sequence>
<dbReference type="InterPro" id="IPR046378">
    <property type="entry name" value="DAXX_histone-bd"/>
</dbReference>
<dbReference type="Pfam" id="PF20920">
    <property type="entry name" value="DAXX_hist_bd"/>
    <property type="match status" value="1"/>
</dbReference>
<dbReference type="GO" id="GO:0005694">
    <property type="term" value="C:chromosome"/>
    <property type="evidence" value="ECO:0007669"/>
    <property type="project" value="UniProtKB-SubCell"/>
</dbReference>
<evidence type="ECO:0000256" key="8">
    <source>
        <dbReference type="ARBA" id="ARBA00023186"/>
    </source>
</evidence>
<dbReference type="PANTHER" id="PTHR12766">
    <property type="entry name" value="DEATH DOMAIN-ASSOCIATED PROTEIN 6 DAXX"/>
    <property type="match status" value="1"/>
</dbReference>
<keyword evidence="8" id="KW-0143">Chaperone</keyword>
<feature type="compositionally biased region" description="Basic and acidic residues" evidence="11">
    <location>
        <begin position="604"/>
        <end position="615"/>
    </location>
</feature>
<protein>
    <submittedName>
        <fullName evidence="13">Putative histone binding domain of the death-domain associated protein</fullName>
    </submittedName>
</protein>
<dbReference type="GO" id="GO:0016605">
    <property type="term" value="C:PML body"/>
    <property type="evidence" value="ECO:0007669"/>
    <property type="project" value="TreeGrafter"/>
</dbReference>
<dbReference type="GO" id="GO:0042393">
    <property type="term" value="F:histone binding"/>
    <property type="evidence" value="ECO:0007669"/>
    <property type="project" value="InterPro"/>
</dbReference>
<dbReference type="PANTHER" id="PTHR12766:SF7">
    <property type="entry name" value="DEATH DOMAIN-ASSOCIATED PROTEIN 6"/>
    <property type="match status" value="1"/>
</dbReference>
<organism evidence="13">
    <name type="scientific">Xenopsylla cheopis</name>
    <name type="common">Oriental rat flea</name>
    <name type="synonym">Pulex cheopis</name>
    <dbReference type="NCBI Taxonomy" id="163159"/>
    <lineage>
        <taxon>Eukaryota</taxon>
        <taxon>Metazoa</taxon>
        <taxon>Ecdysozoa</taxon>
        <taxon>Arthropoda</taxon>
        <taxon>Hexapoda</taxon>
        <taxon>Insecta</taxon>
        <taxon>Pterygota</taxon>
        <taxon>Neoptera</taxon>
        <taxon>Endopterygota</taxon>
        <taxon>Siphonaptera</taxon>
        <taxon>Pulicidae</taxon>
        <taxon>Xenopsyllinae</taxon>
        <taxon>Xenopsylla</taxon>
    </lineage>
</organism>
<evidence type="ECO:0000256" key="2">
    <source>
        <dbReference type="ARBA" id="ARBA00004286"/>
    </source>
</evidence>
<keyword evidence="5" id="KW-0963">Cytoplasm</keyword>
<feature type="coiled-coil region" evidence="10">
    <location>
        <begin position="375"/>
        <end position="402"/>
    </location>
</feature>
<feature type="compositionally biased region" description="Acidic residues" evidence="11">
    <location>
        <begin position="593"/>
        <end position="603"/>
    </location>
</feature>
<evidence type="ECO:0000256" key="6">
    <source>
        <dbReference type="ARBA" id="ARBA00022703"/>
    </source>
</evidence>
<evidence type="ECO:0000256" key="7">
    <source>
        <dbReference type="ARBA" id="ARBA00023054"/>
    </source>
</evidence>
<keyword evidence="7 10" id="KW-0175">Coiled coil</keyword>
<accession>A0A6M2DQX9</accession>
<keyword evidence="4" id="KW-0158">Chromosome</keyword>
<dbReference type="Gene3D" id="1.20.58.2170">
    <property type="match status" value="1"/>
</dbReference>
<reference evidence="13" key="1">
    <citation type="submission" date="2020-03" db="EMBL/GenBank/DDBJ databases">
        <title>Transcriptomic Profiling of the Digestive Tract of the Rat Flea, Xenopsylla cheopis, Following Blood Feeding and Infection with Yersinia pestis.</title>
        <authorList>
            <person name="Bland D.M."/>
            <person name="Martens C.A."/>
            <person name="Virtaneva K."/>
            <person name="Kanakabandi K."/>
            <person name="Long D."/>
            <person name="Rosenke R."/>
            <person name="Saturday G.A."/>
            <person name="Hoyt F.H."/>
            <person name="Bruno D.P."/>
            <person name="Ribeiro J.M.C."/>
            <person name="Hinnebusch J."/>
        </authorList>
    </citation>
    <scope>NUCLEOTIDE SEQUENCE</scope>
</reference>
<dbReference type="EMBL" id="GIIL01005033">
    <property type="protein sequence ID" value="NOV48759.1"/>
    <property type="molecule type" value="Transcribed_RNA"/>
</dbReference>
<keyword evidence="9" id="KW-0539">Nucleus</keyword>
<feature type="region of interest" description="Disordered" evidence="11">
    <location>
        <begin position="243"/>
        <end position="273"/>
    </location>
</feature>
<evidence type="ECO:0000256" key="10">
    <source>
        <dbReference type="SAM" id="Coils"/>
    </source>
</evidence>
<evidence type="ECO:0000313" key="13">
    <source>
        <dbReference type="EMBL" id="NOV48759.1"/>
    </source>
</evidence>
<dbReference type="GO" id="GO:0003713">
    <property type="term" value="F:transcription coactivator activity"/>
    <property type="evidence" value="ECO:0007669"/>
    <property type="project" value="TreeGrafter"/>
</dbReference>
<dbReference type="InterPro" id="IPR046426">
    <property type="entry name" value="DAXX_histone-bd_sf"/>
</dbReference>
<dbReference type="GO" id="GO:0006915">
    <property type="term" value="P:apoptotic process"/>
    <property type="evidence" value="ECO:0007669"/>
    <property type="project" value="UniProtKB-KW"/>
</dbReference>
<evidence type="ECO:0000256" key="4">
    <source>
        <dbReference type="ARBA" id="ARBA00022454"/>
    </source>
</evidence>
<proteinExistence type="predicted"/>
<evidence type="ECO:0000256" key="1">
    <source>
        <dbReference type="ARBA" id="ARBA00004123"/>
    </source>
</evidence>
<evidence type="ECO:0000256" key="11">
    <source>
        <dbReference type="SAM" id="MobiDB-lite"/>
    </source>
</evidence>
<comment type="subcellular location">
    <subcellularLocation>
        <location evidence="2">Chromosome</location>
    </subcellularLocation>
    <subcellularLocation>
        <location evidence="3">Cytoplasm</location>
    </subcellularLocation>
    <subcellularLocation>
        <location evidence="1">Nucleus</location>
    </subcellularLocation>
</comment>
<dbReference type="InterPro" id="IPR038298">
    <property type="entry name" value="Daxx_N_sf"/>
</dbReference>
<evidence type="ECO:0000256" key="3">
    <source>
        <dbReference type="ARBA" id="ARBA00004496"/>
    </source>
</evidence>
<dbReference type="GO" id="GO:0050681">
    <property type="term" value="F:nuclear androgen receptor binding"/>
    <property type="evidence" value="ECO:0007669"/>
    <property type="project" value="TreeGrafter"/>
</dbReference>
<evidence type="ECO:0000256" key="9">
    <source>
        <dbReference type="ARBA" id="ARBA00023242"/>
    </source>
</evidence>
<name>A0A6M2DQX9_XENCH</name>
<feature type="compositionally biased region" description="Polar residues" evidence="11">
    <location>
        <begin position="255"/>
        <end position="266"/>
    </location>
</feature>
<feature type="domain" description="Daxx histone-binding" evidence="12">
    <location>
        <begin position="485"/>
        <end position="567"/>
    </location>
</feature>
<feature type="compositionally biased region" description="Basic and acidic residues" evidence="11">
    <location>
        <begin position="573"/>
        <end position="583"/>
    </location>
</feature>
<dbReference type="GO" id="GO:0003714">
    <property type="term" value="F:transcription corepressor activity"/>
    <property type="evidence" value="ECO:0007669"/>
    <property type="project" value="TreeGrafter"/>
</dbReference>
<evidence type="ECO:0000256" key="5">
    <source>
        <dbReference type="ARBA" id="ARBA00022490"/>
    </source>
</evidence>
<dbReference type="GO" id="GO:0005737">
    <property type="term" value="C:cytoplasm"/>
    <property type="evidence" value="ECO:0007669"/>
    <property type="project" value="UniProtKB-SubCell"/>
</dbReference>
<feature type="region of interest" description="Disordered" evidence="11">
    <location>
        <begin position="573"/>
        <end position="615"/>
    </location>
</feature>
<dbReference type="Gene3D" id="1.10.8.810">
    <property type="entry name" value="Daxx helical bundle domain"/>
    <property type="match status" value="1"/>
</dbReference>
<evidence type="ECO:0000259" key="12">
    <source>
        <dbReference type="Pfam" id="PF20920"/>
    </source>
</evidence>
<keyword evidence="6" id="KW-0053">Apoptosis</keyword>